<proteinExistence type="predicted"/>
<name>A0AAV7PHM9_PLEWA</name>
<reference evidence="2" key="1">
    <citation type="journal article" date="2022" name="bioRxiv">
        <title>Sequencing and chromosome-scale assembly of the giantPleurodeles waltlgenome.</title>
        <authorList>
            <person name="Brown T."/>
            <person name="Elewa A."/>
            <person name="Iarovenko S."/>
            <person name="Subramanian E."/>
            <person name="Araus A.J."/>
            <person name="Petzold A."/>
            <person name="Susuki M."/>
            <person name="Suzuki K.-i.T."/>
            <person name="Hayashi T."/>
            <person name="Toyoda A."/>
            <person name="Oliveira C."/>
            <person name="Osipova E."/>
            <person name="Leigh N.D."/>
            <person name="Simon A."/>
            <person name="Yun M.H."/>
        </authorList>
    </citation>
    <scope>NUCLEOTIDE SEQUENCE</scope>
    <source>
        <strain evidence="2">20211129_DDA</strain>
        <tissue evidence="2">Liver</tissue>
    </source>
</reference>
<feature type="compositionally biased region" description="Low complexity" evidence="1">
    <location>
        <begin position="1"/>
        <end position="21"/>
    </location>
</feature>
<dbReference type="EMBL" id="JANPWB010000011">
    <property type="protein sequence ID" value="KAJ1126881.1"/>
    <property type="molecule type" value="Genomic_DNA"/>
</dbReference>
<feature type="region of interest" description="Disordered" evidence="1">
    <location>
        <begin position="1"/>
        <end position="109"/>
    </location>
</feature>
<dbReference type="Proteomes" id="UP001066276">
    <property type="component" value="Chromosome 7"/>
</dbReference>
<keyword evidence="3" id="KW-1185">Reference proteome</keyword>
<evidence type="ECO:0000313" key="2">
    <source>
        <dbReference type="EMBL" id="KAJ1126881.1"/>
    </source>
</evidence>
<evidence type="ECO:0000313" key="3">
    <source>
        <dbReference type="Proteomes" id="UP001066276"/>
    </source>
</evidence>
<protein>
    <submittedName>
        <fullName evidence="2">Uncharacterized protein</fullName>
    </submittedName>
</protein>
<feature type="compositionally biased region" description="Basic residues" evidence="1">
    <location>
        <begin position="50"/>
        <end position="66"/>
    </location>
</feature>
<dbReference type="AlphaFoldDB" id="A0AAV7PHM9"/>
<accession>A0AAV7PHM9</accession>
<gene>
    <name evidence="2" type="ORF">NDU88_005287</name>
</gene>
<comment type="caution">
    <text evidence="2">The sequence shown here is derived from an EMBL/GenBank/DDBJ whole genome shotgun (WGS) entry which is preliminary data.</text>
</comment>
<evidence type="ECO:0000256" key="1">
    <source>
        <dbReference type="SAM" id="MobiDB-lite"/>
    </source>
</evidence>
<sequence length="243" mass="24354">MSRSQPSTSATKSSSSVVPASLGTSKAAPIRADSVPPSQAKDHPIPPPAKVKKWTTCRRERPHKLPSKASSKTKEDSAKVPAVTSKVGKGHKAKGKASQGTEPPGEGLVTPLLLDRTATCMAMATATTTATCTPTSTSTCTPTCTATCTPTCTPTCTSAASATVSSIIPSGQPSEAAGDVLLSHSTGADTCTTASISAADTAATTATCPVTCSDSATTADMTIIPSRQSFEAAGDVLDPAQST</sequence>
<organism evidence="2 3">
    <name type="scientific">Pleurodeles waltl</name>
    <name type="common">Iberian ribbed newt</name>
    <dbReference type="NCBI Taxonomy" id="8319"/>
    <lineage>
        <taxon>Eukaryota</taxon>
        <taxon>Metazoa</taxon>
        <taxon>Chordata</taxon>
        <taxon>Craniata</taxon>
        <taxon>Vertebrata</taxon>
        <taxon>Euteleostomi</taxon>
        <taxon>Amphibia</taxon>
        <taxon>Batrachia</taxon>
        <taxon>Caudata</taxon>
        <taxon>Salamandroidea</taxon>
        <taxon>Salamandridae</taxon>
        <taxon>Pleurodelinae</taxon>
        <taxon>Pleurodeles</taxon>
    </lineage>
</organism>